<feature type="region of interest" description="Disordered" evidence="1">
    <location>
        <begin position="224"/>
        <end position="243"/>
    </location>
</feature>
<evidence type="ECO:0000256" key="1">
    <source>
        <dbReference type="SAM" id="MobiDB-lite"/>
    </source>
</evidence>
<dbReference type="AlphaFoldDB" id="A0A140E7A7"/>
<dbReference type="KEGG" id="mdn:JT25_022805"/>
<dbReference type="InterPro" id="IPR010816">
    <property type="entry name" value="Het-C"/>
</dbReference>
<gene>
    <name evidence="2" type="ORF">JT25_022805</name>
</gene>
<proteinExistence type="predicted"/>
<sequence>MNTKNPKAIRSSLRYWNVCICIATILPFSVFGQQVSPPKPPKPAEDIPKLSAVKPIIVCGNCDQPFDTTTHKKVLDGLLSNKYVGELRKALYIQDTYHQFESKVHFDNCDFEESIGYVDSLLTEVDGHVAQAKVEKEKGDQAAIDASMLNAFFALGQALHGVQDFYAHTNYVEMSVGQAKKSNDIDIVALWKQSGKDRIKELMGKGLVSGYVFWGFPQKCPEGTPSHADMAKDKATTPSGSVKVPHLDNRSRYQIAVQLARGASQELIDDAFRRWPLLKEVNGDHVAFEVLVDRRGL</sequence>
<organism evidence="2 3">
    <name type="scientific">Methylomonas denitrificans</name>
    <dbReference type="NCBI Taxonomy" id="1538553"/>
    <lineage>
        <taxon>Bacteria</taxon>
        <taxon>Pseudomonadati</taxon>
        <taxon>Pseudomonadota</taxon>
        <taxon>Gammaproteobacteria</taxon>
        <taxon>Methylococcales</taxon>
        <taxon>Methylococcaceae</taxon>
        <taxon>Methylomonas</taxon>
    </lineage>
</organism>
<dbReference type="OrthoDB" id="319873at2"/>
<dbReference type="RefSeq" id="WP_052142123.1">
    <property type="nucleotide sequence ID" value="NZ_CP014476.1"/>
</dbReference>
<name>A0A140E7A7_9GAMM</name>
<evidence type="ECO:0000313" key="3">
    <source>
        <dbReference type="Proteomes" id="UP000030512"/>
    </source>
</evidence>
<protein>
    <submittedName>
        <fullName evidence="2">Uncharacterized protein</fullName>
    </submittedName>
</protein>
<dbReference type="EMBL" id="CP014476">
    <property type="protein sequence ID" value="AMK79281.1"/>
    <property type="molecule type" value="Genomic_DNA"/>
</dbReference>
<dbReference type="Proteomes" id="UP000030512">
    <property type="component" value="Chromosome"/>
</dbReference>
<keyword evidence="3" id="KW-1185">Reference proteome</keyword>
<evidence type="ECO:0000313" key="2">
    <source>
        <dbReference type="EMBL" id="AMK79281.1"/>
    </source>
</evidence>
<reference evidence="2 3" key="1">
    <citation type="journal article" date="2015" name="Environ. Microbiol.">
        <title>Methane oxidation coupled to nitrate reduction under hypoxia by the Gammaproteobacterium Methylomonas denitrificans, sp. nov. type strain FJG1.</title>
        <authorList>
            <person name="Kits K.D."/>
            <person name="Klotz M.G."/>
            <person name="Stein L.Y."/>
        </authorList>
    </citation>
    <scope>NUCLEOTIDE SEQUENCE [LARGE SCALE GENOMIC DNA]</scope>
    <source>
        <strain evidence="2 3">FJG1</strain>
    </source>
</reference>
<accession>A0A140E7A7</accession>
<dbReference type="Pfam" id="PF07217">
    <property type="entry name" value="Het-C"/>
    <property type="match status" value="1"/>
</dbReference>